<evidence type="ECO:0000256" key="1">
    <source>
        <dbReference type="ARBA" id="ARBA00022475"/>
    </source>
</evidence>
<keyword evidence="12" id="KW-1185">Reference proteome</keyword>
<keyword evidence="7 9" id="KW-0472">Membrane</keyword>
<dbReference type="InterPro" id="IPR050256">
    <property type="entry name" value="Glycosyltransferase_2"/>
</dbReference>
<feature type="transmembrane region" description="Helical" evidence="9">
    <location>
        <begin position="295"/>
        <end position="315"/>
    </location>
</feature>
<evidence type="ECO:0000256" key="9">
    <source>
        <dbReference type="SAM" id="Phobius"/>
    </source>
</evidence>
<dbReference type="EC" id="2.4.-.-" evidence="11"/>
<sequence length="369" mass="42764">MEENFNEVQAQNQNKQESNNNPQKKNYRKHYYYRRNFKKNQNQQNNSSTQQQNQQQTLNVSFKKVSIIVPLFNEEESLKPLYQEIKKGIKQVNCDYEILFIDDGSKDKSLSVIKELAKFDNKIKYFSFRSNYGKSAALQIGFKNATGDAVITMDADLQDDPLEIPNLLKKLDEGYDLVSGWKKQRFDPFIKKISSKFFNLVTRILTGVKIHDFNCGLKAYKKAVVQSVDVYGEMHRYIPVLANWKGFTVTEIVVKHHPRKFGTTKFGVSRFFKGFIDLITVIFTIRFIKRPMHLFGFIGLLLSLAGFGVAAWLTFEKLFYNIGINNRPIFFLAILLIIVGVQFFAIGLIGELIVHNTQSEKEYVIKEKK</sequence>
<organism evidence="11 12">
    <name type="scientific">Stygiobacter electus</name>
    <dbReference type="NCBI Taxonomy" id="3032292"/>
    <lineage>
        <taxon>Bacteria</taxon>
        <taxon>Pseudomonadati</taxon>
        <taxon>Ignavibacteriota</taxon>
        <taxon>Ignavibacteria</taxon>
        <taxon>Ignavibacteriales</taxon>
        <taxon>Melioribacteraceae</taxon>
        <taxon>Stygiobacter</taxon>
    </lineage>
</organism>
<dbReference type="Gene3D" id="3.90.550.10">
    <property type="entry name" value="Spore Coat Polysaccharide Biosynthesis Protein SpsA, Chain A"/>
    <property type="match status" value="1"/>
</dbReference>
<feature type="transmembrane region" description="Helical" evidence="9">
    <location>
        <begin position="271"/>
        <end position="288"/>
    </location>
</feature>
<evidence type="ECO:0000313" key="11">
    <source>
        <dbReference type="EMBL" id="MDF1611982.1"/>
    </source>
</evidence>
<dbReference type="PANTHER" id="PTHR48090">
    <property type="entry name" value="UNDECAPRENYL-PHOSPHATE 4-DEOXY-4-FORMAMIDO-L-ARABINOSE TRANSFERASE-RELATED"/>
    <property type="match status" value="1"/>
</dbReference>
<dbReference type="RefSeq" id="WP_321535750.1">
    <property type="nucleotide sequence ID" value="NZ_JARGDL010000008.1"/>
</dbReference>
<name>A0AAE3P072_9BACT</name>
<dbReference type="AlphaFoldDB" id="A0AAE3P072"/>
<dbReference type="GO" id="GO:0099621">
    <property type="term" value="F:undecaprenyl-phosphate 4-deoxy-4-formamido-L-arabinose transferase activity"/>
    <property type="evidence" value="ECO:0007669"/>
    <property type="project" value="TreeGrafter"/>
</dbReference>
<feature type="region of interest" description="Disordered" evidence="8">
    <location>
        <begin position="1"/>
        <end position="27"/>
    </location>
</feature>
<dbReference type="InterPro" id="IPR001173">
    <property type="entry name" value="Glyco_trans_2-like"/>
</dbReference>
<comment type="caution">
    <text evidence="11">The sequence shown here is derived from an EMBL/GenBank/DDBJ whole genome shotgun (WGS) entry which is preliminary data.</text>
</comment>
<dbReference type="GO" id="GO:0009103">
    <property type="term" value="P:lipopolysaccharide biosynthetic process"/>
    <property type="evidence" value="ECO:0007669"/>
    <property type="project" value="UniProtKB-KW"/>
</dbReference>
<feature type="transmembrane region" description="Helical" evidence="9">
    <location>
        <begin position="330"/>
        <end position="354"/>
    </location>
</feature>
<dbReference type="InterPro" id="IPR029044">
    <property type="entry name" value="Nucleotide-diphossugar_trans"/>
</dbReference>
<accession>A0AAE3P072</accession>
<dbReference type="Pfam" id="PF00535">
    <property type="entry name" value="Glycos_transf_2"/>
    <property type="match status" value="1"/>
</dbReference>
<evidence type="ECO:0000256" key="4">
    <source>
        <dbReference type="ARBA" id="ARBA00022692"/>
    </source>
</evidence>
<dbReference type="CDD" id="cd04187">
    <property type="entry name" value="DPM1_like_bac"/>
    <property type="match status" value="1"/>
</dbReference>
<evidence type="ECO:0000259" key="10">
    <source>
        <dbReference type="Pfam" id="PF00535"/>
    </source>
</evidence>
<keyword evidence="3 11" id="KW-0808">Transferase</keyword>
<feature type="domain" description="Glycosyltransferase 2-like" evidence="10">
    <location>
        <begin position="66"/>
        <end position="226"/>
    </location>
</feature>
<gene>
    <name evidence="11" type="ORF">P0M35_07455</name>
</gene>
<evidence type="ECO:0000256" key="5">
    <source>
        <dbReference type="ARBA" id="ARBA00022985"/>
    </source>
</evidence>
<evidence type="ECO:0000256" key="8">
    <source>
        <dbReference type="SAM" id="MobiDB-lite"/>
    </source>
</evidence>
<dbReference type="EMBL" id="JARGDL010000008">
    <property type="protein sequence ID" value="MDF1611982.1"/>
    <property type="molecule type" value="Genomic_DNA"/>
</dbReference>
<keyword evidence="5" id="KW-0448">Lipopolysaccharide biosynthesis</keyword>
<dbReference type="GO" id="GO:0005886">
    <property type="term" value="C:plasma membrane"/>
    <property type="evidence" value="ECO:0007669"/>
    <property type="project" value="TreeGrafter"/>
</dbReference>
<evidence type="ECO:0000256" key="3">
    <source>
        <dbReference type="ARBA" id="ARBA00022679"/>
    </source>
</evidence>
<protein>
    <submittedName>
        <fullName evidence="11">Glycosyltransferase</fullName>
        <ecNumber evidence="11">2.4.-.-</ecNumber>
    </submittedName>
</protein>
<dbReference type="Proteomes" id="UP001221302">
    <property type="component" value="Unassembled WGS sequence"/>
</dbReference>
<evidence type="ECO:0000256" key="6">
    <source>
        <dbReference type="ARBA" id="ARBA00022989"/>
    </source>
</evidence>
<feature type="compositionally biased region" description="Polar residues" evidence="8">
    <location>
        <begin position="1"/>
        <end position="23"/>
    </location>
</feature>
<keyword evidence="4 9" id="KW-0812">Transmembrane</keyword>
<evidence type="ECO:0000256" key="2">
    <source>
        <dbReference type="ARBA" id="ARBA00022676"/>
    </source>
</evidence>
<keyword evidence="1" id="KW-1003">Cell membrane</keyword>
<proteinExistence type="predicted"/>
<dbReference type="PANTHER" id="PTHR48090:SF3">
    <property type="entry name" value="UNDECAPRENYL-PHOSPHATE 4-DEOXY-4-FORMAMIDO-L-ARABINOSE TRANSFERASE"/>
    <property type="match status" value="1"/>
</dbReference>
<evidence type="ECO:0000313" key="12">
    <source>
        <dbReference type="Proteomes" id="UP001221302"/>
    </source>
</evidence>
<keyword evidence="2 11" id="KW-0328">Glycosyltransferase</keyword>
<reference evidence="11" key="1">
    <citation type="submission" date="2023-03" db="EMBL/GenBank/DDBJ databases">
        <title>Stygiobacter electus gen. nov., sp. nov., facultatively anaerobic thermotolerant bacterium of the class Ignavibacteria from a well of Yessentuki mineral water deposit.</title>
        <authorList>
            <person name="Podosokorskaya O.A."/>
            <person name="Elcheninov A.G."/>
            <person name="Petrova N.F."/>
            <person name="Zavarzina D.G."/>
            <person name="Kublanov I.V."/>
            <person name="Merkel A.Y."/>
        </authorList>
    </citation>
    <scope>NUCLEOTIDE SEQUENCE</scope>
    <source>
        <strain evidence="11">09-Me</strain>
    </source>
</reference>
<keyword evidence="6 9" id="KW-1133">Transmembrane helix</keyword>
<evidence type="ECO:0000256" key="7">
    <source>
        <dbReference type="ARBA" id="ARBA00023136"/>
    </source>
</evidence>
<dbReference type="SUPFAM" id="SSF53448">
    <property type="entry name" value="Nucleotide-diphospho-sugar transferases"/>
    <property type="match status" value="1"/>
</dbReference>